<evidence type="ECO:0000256" key="13">
    <source>
        <dbReference type="ARBA" id="ARBA00077334"/>
    </source>
</evidence>
<feature type="domain" description="NR LBD" evidence="17">
    <location>
        <begin position="300"/>
        <end position="534"/>
    </location>
</feature>
<feature type="region of interest" description="Disordered" evidence="15">
    <location>
        <begin position="102"/>
        <end position="128"/>
    </location>
</feature>
<dbReference type="PROSITE" id="PS51030">
    <property type="entry name" value="NUCLEAR_REC_DBD_2"/>
    <property type="match status" value="1"/>
</dbReference>
<comment type="subcellular location">
    <subcellularLocation>
        <location evidence="1 14">Nucleus</location>
    </subcellularLocation>
</comment>
<keyword evidence="6 14" id="KW-0805">Transcription regulation</keyword>
<evidence type="ECO:0000256" key="8">
    <source>
        <dbReference type="ARBA" id="ARBA00023163"/>
    </source>
</evidence>
<feature type="compositionally biased region" description="Basic and acidic residues" evidence="15">
    <location>
        <begin position="255"/>
        <end position="271"/>
    </location>
</feature>
<dbReference type="FunFam" id="3.30.50.10:FF:000003">
    <property type="entry name" value="Nuclear orphan receptor ROR-beta"/>
    <property type="match status" value="1"/>
</dbReference>
<comment type="function">
    <text evidence="11">Putative receptor whose ligand is not yet known.</text>
</comment>
<dbReference type="Gene3D" id="1.10.565.10">
    <property type="entry name" value="Retinoid X Receptor"/>
    <property type="match status" value="1"/>
</dbReference>
<evidence type="ECO:0000256" key="9">
    <source>
        <dbReference type="ARBA" id="ARBA00023170"/>
    </source>
</evidence>
<evidence type="ECO:0000256" key="15">
    <source>
        <dbReference type="SAM" id="MobiDB-lite"/>
    </source>
</evidence>
<feature type="domain" description="Nuclear receptor" evidence="16">
    <location>
        <begin position="174"/>
        <end position="249"/>
    </location>
</feature>
<evidence type="ECO:0000313" key="19">
    <source>
        <dbReference type="Proteomes" id="UP001497623"/>
    </source>
</evidence>
<dbReference type="CDD" id="cd07165">
    <property type="entry name" value="NR_DBD_DmE78_like"/>
    <property type="match status" value="1"/>
</dbReference>
<evidence type="ECO:0000256" key="3">
    <source>
        <dbReference type="ARBA" id="ARBA00022723"/>
    </source>
</evidence>
<keyword evidence="9 14" id="KW-0675">Receptor</keyword>
<keyword evidence="3 14" id="KW-0479">Metal-binding</keyword>
<dbReference type="InterPro" id="IPR001728">
    <property type="entry name" value="ThyrH_rcpt"/>
</dbReference>
<dbReference type="PANTHER" id="PTHR45805:SF10">
    <property type="entry name" value="ECDYSONE-INDUCED PROTEIN 78C"/>
    <property type="match status" value="1"/>
</dbReference>
<dbReference type="InterPro" id="IPR013088">
    <property type="entry name" value="Znf_NHR/GATA"/>
</dbReference>
<dbReference type="AlphaFoldDB" id="A0AAV2R1D4"/>
<dbReference type="Proteomes" id="UP001497623">
    <property type="component" value="Unassembled WGS sequence"/>
</dbReference>
<evidence type="ECO:0000259" key="17">
    <source>
        <dbReference type="PROSITE" id="PS51843"/>
    </source>
</evidence>
<evidence type="ECO:0000256" key="10">
    <source>
        <dbReference type="ARBA" id="ARBA00023242"/>
    </source>
</evidence>
<dbReference type="Gene3D" id="3.30.50.10">
    <property type="entry name" value="Erythroid Transcription Factor GATA-1, subunit A"/>
    <property type="match status" value="1"/>
</dbReference>
<evidence type="ECO:0000256" key="12">
    <source>
        <dbReference type="ARBA" id="ARBA00072676"/>
    </source>
</evidence>
<dbReference type="InterPro" id="IPR048008">
    <property type="entry name" value="NR_LBD_DmE78-like"/>
</dbReference>
<sequence>MECFKMEQGLNVIGQGVADVKVTTPEVSFDTNSVFNLAFFDKFESQTNSPPPGVIKKENFDEGVFDVTPDSLFSGGSAEAYSPFTTEESKYTSFSDAATPYGTHMDSSRSSMSPASTPLSPLPSPSPGTLPPSLYANAPIIKPLGSIVIKTESSYSAAADSTPSPVPQVTNKNFVPCKVCGDKASGYHYGVTSCEGCKGFFRRSIQKQIEYRCLRDGKCLVIRLNRNRCQYCRFKKCLAVGMSRDSVRYGRVPKRSRERDGDGRSPESSEAITREVENKQLAIYDIILTISQAHHVNCAYTEEKTRALVRKPIMFNATEVSSDPEVASSTMDALEQQKITMWQSFAVFMTPSIQRVVEFAKRVPGFSDLSQDDQLILIKMGFFELWLTHVSRMVSSLDNTLTFSDGSYVSRTQMEVMFDHEFVATLFNFSLSFNNLNLNDTELALFTAVVLLTADRPGITDNKVIEQQQDKIIEALRVQVGRNHASEAHLFPNLVMKMPELRQLGTKHHEHLNWFRANWSRIKLPPLFAEIFDIPKCEEDLL</sequence>
<keyword evidence="19" id="KW-1185">Reference proteome</keyword>
<evidence type="ECO:0000256" key="7">
    <source>
        <dbReference type="ARBA" id="ARBA00023125"/>
    </source>
</evidence>
<dbReference type="SUPFAM" id="SSF48508">
    <property type="entry name" value="Nuclear receptor ligand-binding domain"/>
    <property type="match status" value="1"/>
</dbReference>
<evidence type="ECO:0000256" key="11">
    <source>
        <dbReference type="ARBA" id="ARBA00055215"/>
    </source>
</evidence>
<accession>A0AAV2R1D4</accession>
<reference evidence="18 19" key="1">
    <citation type="submission" date="2024-05" db="EMBL/GenBank/DDBJ databases">
        <authorList>
            <person name="Wallberg A."/>
        </authorList>
    </citation>
    <scope>NUCLEOTIDE SEQUENCE [LARGE SCALE GENOMIC DNA]</scope>
</reference>
<dbReference type="Pfam" id="PF00105">
    <property type="entry name" value="zf-C4"/>
    <property type="match status" value="1"/>
</dbReference>
<comment type="similarity">
    <text evidence="2">Belongs to the nuclear hormone receptor family. NR1 subfamily.</text>
</comment>
<organism evidence="18 19">
    <name type="scientific">Meganyctiphanes norvegica</name>
    <name type="common">Northern krill</name>
    <name type="synonym">Thysanopoda norvegica</name>
    <dbReference type="NCBI Taxonomy" id="48144"/>
    <lineage>
        <taxon>Eukaryota</taxon>
        <taxon>Metazoa</taxon>
        <taxon>Ecdysozoa</taxon>
        <taxon>Arthropoda</taxon>
        <taxon>Crustacea</taxon>
        <taxon>Multicrustacea</taxon>
        <taxon>Malacostraca</taxon>
        <taxon>Eumalacostraca</taxon>
        <taxon>Eucarida</taxon>
        <taxon>Euphausiacea</taxon>
        <taxon>Euphausiidae</taxon>
        <taxon>Meganyctiphanes</taxon>
    </lineage>
</organism>
<dbReference type="SMART" id="SM00399">
    <property type="entry name" value="ZnF_C4"/>
    <property type="match status" value="1"/>
</dbReference>
<dbReference type="InterPro" id="IPR001723">
    <property type="entry name" value="Nuclear_hrmn_rcpt"/>
</dbReference>
<evidence type="ECO:0000256" key="4">
    <source>
        <dbReference type="ARBA" id="ARBA00022771"/>
    </source>
</evidence>
<dbReference type="InterPro" id="IPR035500">
    <property type="entry name" value="NHR-like_dom_sf"/>
</dbReference>
<gene>
    <name evidence="18" type="ORF">MNOR_LOCUS19674</name>
</gene>
<feature type="region of interest" description="Disordered" evidence="15">
    <location>
        <begin position="249"/>
        <end position="271"/>
    </location>
</feature>
<dbReference type="GO" id="GO:0005634">
    <property type="term" value="C:nucleus"/>
    <property type="evidence" value="ECO:0007669"/>
    <property type="project" value="UniProtKB-SubCell"/>
</dbReference>
<protein>
    <recommendedName>
        <fullName evidence="12">Probable nuclear hormone receptor HR3</fullName>
    </recommendedName>
    <alternativeName>
        <fullName evidence="13">Nuclear receptor subfamily 1 group F member 4</fullName>
    </alternativeName>
</protein>
<dbReference type="PRINTS" id="PR00398">
    <property type="entry name" value="STRDHORMONER"/>
</dbReference>
<evidence type="ECO:0000256" key="6">
    <source>
        <dbReference type="ARBA" id="ARBA00023015"/>
    </source>
</evidence>
<dbReference type="PROSITE" id="PS00031">
    <property type="entry name" value="NUCLEAR_REC_DBD_1"/>
    <property type="match status" value="1"/>
</dbReference>
<evidence type="ECO:0000256" key="14">
    <source>
        <dbReference type="RuleBase" id="RU004334"/>
    </source>
</evidence>
<dbReference type="PANTHER" id="PTHR45805">
    <property type="entry name" value="NUCLEAR HORMONE RECEPTOR HR3-RELATED"/>
    <property type="match status" value="1"/>
</dbReference>
<keyword evidence="8 14" id="KW-0804">Transcription</keyword>
<dbReference type="GO" id="GO:0008270">
    <property type="term" value="F:zinc ion binding"/>
    <property type="evidence" value="ECO:0007669"/>
    <property type="project" value="UniProtKB-KW"/>
</dbReference>
<dbReference type="InterPro" id="IPR000536">
    <property type="entry name" value="Nucl_hrmn_rcpt_lig-bd"/>
</dbReference>
<evidence type="ECO:0000256" key="2">
    <source>
        <dbReference type="ARBA" id="ARBA00008092"/>
    </source>
</evidence>
<dbReference type="CDD" id="cd06941">
    <property type="entry name" value="NR_LBD_DmE78_like"/>
    <property type="match status" value="1"/>
</dbReference>
<feature type="compositionally biased region" description="Low complexity" evidence="15">
    <location>
        <begin position="108"/>
        <end position="119"/>
    </location>
</feature>
<dbReference type="PRINTS" id="PR00546">
    <property type="entry name" value="THYROIDHORMR"/>
</dbReference>
<evidence type="ECO:0000256" key="5">
    <source>
        <dbReference type="ARBA" id="ARBA00022833"/>
    </source>
</evidence>
<evidence type="ECO:0000313" key="18">
    <source>
        <dbReference type="EMBL" id="CAL4111576.1"/>
    </source>
</evidence>
<dbReference type="EMBL" id="CAXKWB010014734">
    <property type="protein sequence ID" value="CAL4111576.1"/>
    <property type="molecule type" value="Genomic_DNA"/>
</dbReference>
<evidence type="ECO:0000256" key="1">
    <source>
        <dbReference type="ARBA" id="ARBA00004123"/>
    </source>
</evidence>
<dbReference type="GO" id="GO:0004879">
    <property type="term" value="F:nuclear receptor activity"/>
    <property type="evidence" value="ECO:0007669"/>
    <property type="project" value="InterPro"/>
</dbReference>
<dbReference type="PRINTS" id="PR00047">
    <property type="entry name" value="STROIDFINGER"/>
</dbReference>
<keyword evidence="4 14" id="KW-0863">Zinc-finger</keyword>
<comment type="caution">
    <text evidence="18">The sequence shown here is derived from an EMBL/GenBank/DDBJ whole genome shotgun (WGS) entry which is preliminary data.</text>
</comment>
<keyword evidence="5 14" id="KW-0862">Zinc</keyword>
<dbReference type="Pfam" id="PF00104">
    <property type="entry name" value="Hormone_recep"/>
    <property type="match status" value="1"/>
</dbReference>
<dbReference type="PROSITE" id="PS51843">
    <property type="entry name" value="NR_LBD"/>
    <property type="match status" value="1"/>
</dbReference>
<evidence type="ECO:0000259" key="16">
    <source>
        <dbReference type="PROSITE" id="PS51030"/>
    </source>
</evidence>
<dbReference type="GO" id="GO:0043565">
    <property type="term" value="F:sequence-specific DNA binding"/>
    <property type="evidence" value="ECO:0007669"/>
    <property type="project" value="InterPro"/>
</dbReference>
<keyword evidence="7 14" id="KW-0238">DNA-binding</keyword>
<dbReference type="FunFam" id="1.10.565.10:FF:000044">
    <property type="entry name" value="Ecdysone-induced protein 78C, isoform D"/>
    <property type="match status" value="1"/>
</dbReference>
<dbReference type="InterPro" id="IPR001628">
    <property type="entry name" value="Znf_hrmn_rcpt"/>
</dbReference>
<name>A0AAV2R1D4_MEGNR</name>
<keyword evidence="10 14" id="KW-0539">Nucleus</keyword>
<proteinExistence type="inferred from homology"/>
<dbReference type="SMART" id="SM00430">
    <property type="entry name" value="HOLI"/>
    <property type="match status" value="1"/>
</dbReference>
<dbReference type="SUPFAM" id="SSF57716">
    <property type="entry name" value="Glucocorticoid receptor-like (DNA-binding domain)"/>
    <property type="match status" value="1"/>
</dbReference>